<protein>
    <submittedName>
        <fullName evidence="1">Uncharacterized protein</fullName>
    </submittedName>
</protein>
<name>A0A2G4RGU0_9PROT</name>
<keyword evidence="2" id="KW-1185">Reference proteome</keyword>
<gene>
    <name evidence="1" type="ORF">CSR02_03605</name>
</gene>
<organism evidence="1 2">
    <name type="scientific">Acetobacter pomorum</name>
    <dbReference type="NCBI Taxonomy" id="65959"/>
    <lineage>
        <taxon>Bacteria</taxon>
        <taxon>Pseudomonadati</taxon>
        <taxon>Pseudomonadota</taxon>
        <taxon>Alphaproteobacteria</taxon>
        <taxon>Acetobacterales</taxon>
        <taxon>Acetobacteraceae</taxon>
        <taxon>Acetobacter</taxon>
    </lineage>
</organism>
<dbReference type="RefSeq" id="WP_099540594.1">
    <property type="nucleotide sequence ID" value="NZ_PEBQ01000052.1"/>
</dbReference>
<evidence type="ECO:0000313" key="1">
    <source>
        <dbReference type="EMBL" id="PHY94945.1"/>
    </source>
</evidence>
<accession>A0A2G4RGU0</accession>
<dbReference type="Proteomes" id="UP000228751">
    <property type="component" value="Unassembled WGS sequence"/>
</dbReference>
<dbReference type="AlphaFoldDB" id="A0A2G4RGU0"/>
<dbReference type="EMBL" id="PEBQ01000052">
    <property type="protein sequence ID" value="PHY94945.1"/>
    <property type="molecule type" value="Genomic_DNA"/>
</dbReference>
<evidence type="ECO:0000313" key="2">
    <source>
        <dbReference type="Proteomes" id="UP000228751"/>
    </source>
</evidence>
<proteinExistence type="predicted"/>
<sequence length="184" mass="20289">MADKLDQDDLKVLKYCGYKMEEGLLCLHLKDTPPHVCPLGPAYNSISICEERIELTPLPDGNYNAVLNSLDPTSSDVCLMGVGVKDIPLFTVACANVCAMDGEFTVLYVNGDDVAVNNPYADMTYGDWQGQILDGRVILDKPTDPQYLAAAEKYFDHYLRGEPVIEPEYDRGWDTTPTSPSSGE</sequence>
<comment type="caution">
    <text evidence="1">The sequence shown here is derived from an EMBL/GenBank/DDBJ whole genome shotgun (WGS) entry which is preliminary data.</text>
</comment>
<reference evidence="1 2" key="1">
    <citation type="submission" date="2017-10" db="EMBL/GenBank/DDBJ databases">
        <title>Genomic analysis of the genus Acetobacter.</title>
        <authorList>
            <person name="Kim K.H."/>
            <person name="Chun B.H."/>
            <person name="Son A.R."/>
            <person name="Jeon C.O."/>
        </authorList>
    </citation>
    <scope>NUCLEOTIDE SEQUENCE [LARGE SCALE GENOMIC DNA]</scope>
    <source>
        <strain evidence="1 2">LHT 2458</strain>
    </source>
</reference>